<dbReference type="InterPro" id="IPR027839">
    <property type="entry name" value="DUF4432"/>
</dbReference>
<dbReference type="CDD" id="cd09023">
    <property type="entry name" value="Aldose_epim_Ec_c4013"/>
    <property type="match status" value="1"/>
</dbReference>
<evidence type="ECO:0000313" key="1">
    <source>
        <dbReference type="EMBL" id="KAJ55454.1"/>
    </source>
</evidence>
<proteinExistence type="predicted"/>
<accession>A0A037ZIL1</accession>
<evidence type="ECO:0000313" key="2">
    <source>
        <dbReference type="Proteomes" id="UP000026249"/>
    </source>
</evidence>
<dbReference type="EMBL" id="JFKE01000004">
    <property type="protein sequence ID" value="KAJ55454.1"/>
    <property type="molecule type" value="Genomic_DNA"/>
</dbReference>
<dbReference type="Proteomes" id="UP000026249">
    <property type="component" value="Unassembled WGS sequence"/>
</dbReference>
<keyword evidence="2" id="KW-1185">Reference proteome</keyword>
<dbReference type="InterPro" id="IPR014718">
    <property type="entry name" value="GH-type_carb-bd"/>
</dbReference>
<dbReference type="OrthoDB" id="9791280at2"/>
<gene>
    <name evidence="1" type="ORF">ACMU_12210</name>
</gene>
<dbReference type="Gene3D" id="2.70.98.10">
    <property type="match status" value="1"/>
</dbReference>
<sequence length="373" mass="41446">MVHILGQTLNRRQLAERVGDLRQVFGVELSTLDNGLERGNRVLRFNTGGGLEFDVMVDRAMDLAGMRYHGVPIGWHSPAGFKSPALTEIEAEDGFGWMRSMSGLMNSCGLDHIHAPEVDDASHFNHPPKPTITHGLHGRIAYLPATLTGYGTRWDGDRAFLWATGEVRQGAVFAENLVLERRIEVEVGTATIRYNDTVRNLGFDPTPHAYLWHVNMGWPLVDAGTRVRAQIDKTGWTLRADAEGEKGAFEMAPPLHPSTQQVFDHHMRAGADGTTRAAMINDTLAVPGGQSGLALELAWDARVMPSMCEWQFFKKGNYVAALEPCSTRIGSRKDWREREEFAILGYDETVDYFLELTPHLGPKAIDALEDRIG</sequence>
<dbReference type="STRING" id="1454373.ACMU_12210"/>
<protein>
    <recommendedName>
        <fullName evidence="3">DUF4432 domain-containing protein</fullName>
    </recommendedName>
</protein>
<comment type="caution">
    <text evidence="1">The sequence shown here is derived from an EMBL/GenBank/DDBJ whole genome shotgun (WGS) entry which is preliminary data.</text>
</comment>
<dbReference type="GO" id="GO:0030246">
    <property type="term" value="F:carbohydrate binding"/>
    <property type="evidence" value="ECO:0007669"/>
    <property type="project" value="InterPro"/>
</dbReference>
<dbReference type="Pfam" id="PF14486">
    <property type="entry name" value="DUF4432"/>
    <property type="match status" value="1"/>
</dbReference>
<reference evidence="1 2" key="1">
    <citation type="submission" date="2014-03" db="EMBL/GenBank/DDBJ databases">
        <title>Draft Genome Sequence of Actibacterium mucosum KCTC 23349, a Marine Alphaproteobacterium with Complex Ionic Requirements Isolated from Mediterranean Seawater at Malvarrosa Beach, Valencia, Spain.</title>
        <authorList>
            <person name="Arahal D.R."/>
            <person name="Shao Z."/>
            <person name="Lai Q."/>
            <person name="Pujalte M.J."/>
        </authorList>
    </citation>
    <scope>NUCLEOTIDE SEQUENCE [LARGE SCALE GENOMIC DNA]</scope>
    <source>
        <strain evidence="1 2">KCTC 23349</strain>
    </source>
</reference>
<evidence type="ECO:0008006" key="3">
    <source>
        <dbReference type="Google" id="ProtNLM"/>
    </source>
</evidence>
<dbReference type="AlphaFoldDB" id="A0A037ZIL1"/>
<organism evidence="1 2">
    <name type="scientific">Actibacterium mucosum KCTC 23349</name>
    <dbReference type="NCBI Taxonomy" id="1454373"/>
    <lineage>
        <taxon>Bacteria</taxon>
        <taxon>Pseudomonadati</taxon>
        <taxon>Pseudomonadota</taxon>
        <taxon>Alphaproteobacteria</taxon>
        <taxon>Rhodobacterales</taxon>
        <taxon>Roseobacteraceae</taxon>
        <taxon>Actibacterium</taxon>
    </lineage>
</organism>
<name>A0A037ZIL1_9RHOB</name>
<dbReference type="RefSeq" id="WP_051588256.1">
    <property type="nucleotide sequence ID" value="NZ_JFKE01000004.1"/>
</dbReference>